<evidence type="ECO:0000256" key="5">
    <source>
        <dbReference type="ARBA" id="ARBA00023180"/>
    </source>
</evidence>
<dbReference type="GO" id="GO:0052689">
    <property type="term" value="F:carboxylic ester hydrolase activity"/>
    <property type="evidence" value="ECO:0007669"/>
    <property type="project" value="UniProtKB-KW"/>
</dbReference>
<dbReference type="SUPFAM" id="SSF53474">
    <property type="entry name" value="alpha/beta-Hydrolases"/>
    <property type="match status" value="1"/>
</dbReference>
<evidence type="ECO:0000256" key="1">
    <source>
        <dbReference type="ARBA" id="ARBA00005964"/>
    </source>
</evidence>
<dbReference type="AlphaFoldDB" id="A0AAV7IIN9"/>
<dbReference type="Gene3D" id="3.40.50.1820">
    <property type="entry name" value="alpha/beta hydrolase"/>
    <property type="match status" value="2"/>
</dbReference>
<evidence type="ECO:0000256" key="4">
    <source>
        <dbReference type="ARBA" id="ARBA00023157"/>
    </source>
</evidence>
<dbReference type="InterPro" id="IPR002018">
    <property type="entry name" value="CarbesteraseB"/>
</dbReference>
<evidence type="ECO:0000313" key="8">
    <source>
        <dbReference type="EMBL" id="KAH0551890.1"/>
    </source>
</evidence>
<dbReference type="EMBL" id="JAHXZJ010001492">
    <property type="protein sequence ID" value="KAH0551890.1"/>
    <property type="molecule type" value="Genomic_DNA"/>
</dbReference>
<sequence>MEHPIVKIQEGLIRGVEKISCDGVKFLAFKGIPYAEPPVGPRRFRDSEPVKPWSGILDARFLNLEDESAPGNQGLKDLVLALNWVARNISNFGGDSGNVTIYGYSAGSAAVHYLAISPLAEGLFHKAILQSGVSSNPWASVSIDSMKESAVKIAGALGFESKDLVQVLQFLKTVKIRDLLEATACFSTWKISVNTFGPSVDSCAKNSFLEIPVEEAIKKGIRVPCILGSTTHEAVMQLAGKLIGSLTILILIIRFLGLNDEHLALMNQNQNLVFHPSTARVSLDLLFLLFNHATARLYRNPNPGTSKVVSEVWSTLGSDQNGFTCLQMSSSLSTILEPNLLVRFRTTPSLDYP</sequence>
<comment type="caution">
    <text evidence="8">The sequence shown here is derived from an EMBL/GenBank/DDBJ whole genome shotgun (WGS) entry which is preliminary data.</text>
</comment>
<keyword evidence="3 6" id="KW-0378">Hydrolase</keyword>
<proteinExistence type="inferred from homology"/>
<dbReference type="PANTHER" id="PTHR43142">
    <property type="entry name" value="CARBOXYLIC ESTER HYDROLASE"/>
    <property type="match status" value="1"/>
</dbReference>
<keyword evidence="9" id="KW-1185">Reference proteome</keyword>
<dbReference type="EC" id="3.1.1.-" evidence="6"/>
<evidence type="ECO:0000313" key="9">
    <source>
        <dbReference type="Proteomes" id="UP000826195"/>
    </source>
</evidence>
<keyword evidence="5" id="KW-0325">Glycoprotein</keyword>
<reference evidence="8 9" key="1">
    <citation type="journal article" date="2021" name="J. Hered.">
        <title>A chromosome-level genome assembly of the parasitoid wasp, Cotesia glomerata (Hymenoptera: Braconidae).</title>
        <authorList>
            <person name="Pinto B.J."/>
            <person name="Weis J.J."/>
            <person name="Gamble T."/>
            <person name="Ode P.J."/>
            <person name="Paul R."/>
            <person name="Zaspel J.M."/>
        </authorList>
    </citation>
    <scope>NUCLEOTIDE SEQUENCE [LARGE SCALE GENOMIC DNA]</scope>
    <source>
        <strain evidence="8">CgM1</strain>
    </source>
</reference>
<dbReference type="InterPro" id="IPR019826">
    <property type="entry name" value="Carboxylesterase_B_AS"/>
</dbReference>
<comment type="similarity">
    <text evidence="1 6">Belongs to the type-B carboxylesterase/lipase family.</text>
</comment>
<dbReference type="Proteomes" id="UP000826195">
    <property type="component" value="Unassembled WGS sequence"/>
</dbReference>
<dbReference type="Pfam" id="PF00135">
    <property type="entry name" value="COesterase"/>
    <property type="match status" value="2"/>
</dbReference>
<evidence type="ECO:0000256" key="6">
    <source>
        <dbReference type="RuleBase" id="RU361235"/>
    </source>
</evidence>
<dbReference type="InterPro" id="IPR029058">
    <property type="entry name" value="AB_hydrolase_fold"/>
</dbReference>
<organism evidence="8 9">
    <name type="scientific">Cotesia glomerata</name>
    <name type="common">Lepidopteran parasitic wasp</name>
    <name type="synonym">Apanteles glomeratus</name>
    <dbReference type="NCBI Taxonomy" id="32391"/>
    <lineage>
        <taxon>Eukaryota</taxon>
        <taxon>Metazoa</taxon>
        <taxon>Ecdysozoa</taxon>
        <taxon>Arthropoda</taxon>
        <taxon>Hexapoda</taxon>
        <taxon>Insecta</taxon>
        <taxon>Pterygota</taxon>
        <taxon>Neoptera</taxon>
        <taxon>Endopterygota</taxon>
        <taxon>Hymenoptera</taxon>
        <taxon>Apocrita</taxon>
        <taxon>Ichneumonoidea</taxon>
        <taxon>Braconidae</taxon>
        <taxon>Microgastrinae</taxon>
        <taxon>Cotesia</taxon>
    </lineage>
</organism>
<dbReference type="PANTHER" id="PTHR43142:SF1">
    <property type="entry name" value="CARBOXYLIC ESTER HYDROLASE"/>
    <property type="match status" value="1"/>
</dbReference>
<evidence type="ECO:0000259" key="7">
    <source>
        <dbReference type="Pfam" id="PF00135"/>
    </source>
</evidence>
<keyword evidence="2" id="KW-0719">Serine esterase</keyword>
<gene>
    <name evidence="8" type="ORF">KQX54_002612</name>
</gene>
<evidence type="ECO:0000256" key="3">
    <source>
        <dbReference type="ARBA" id="ARBA00022801"/>
    </source>
</evidence>
<dbReference type="PROSITE" id="PS00122">
    <property type="entry name" value="CARBOXYLESTERASE_B_1"/>
    <property type="match status" value="1"/>
</dbReference>
<feature type="domain" description="Carboxylesterase type B" evidence="7">
    <location>
        <begin position="61"/>
        <end position="238"/>
    </location>
</feature>
<feature type="domain" description="Carboxylesterase type B" evidence="7">
    <location>
        <begin position="3"/>
        <end position="60"/>
    </location>
</feature>
<protein>
    <recommendedName>
        <fullName evidence="6">Carboxylic ester hydrolase</fullName>
        <ecNumber evidence="6">3.1.1.-</ecNumber>
    </recommendedName>
</protein>
<accession>A0AAV7IIN9</accession>
<keyword evidence="4" id="KW-1015">Disulfide bond</keyword>
<name>A0AAV7IIN9_COTGL</name>
<evidence type="ECO:0000256" key="2">
    <source>
        <dbReference type="ARBA" id="ARBA00022487"/>
    </source>
</evidence>